<name>A0A975DGM4_9GAMM</name>
<evidence type="ECO:0000256" key="1">
    <source>
        <dbReference type="SAM" id="SignalP"/>
    </source>
</evidence>
<dbReference type="KEGG" id="pxi:J5O05_00500"/>
<dbReference type="NCBIfam" id="TIGR03501">
    <property type="entry name" value="GlyGly_CTERM"/>
    <property type="match status" value="1"/>
</dbReference>
<accession>A0A975DGM4</accession>
<reference evidence="2" key="1">
    <citation type="submission" date="2021-03" db="EMBL/GenBank/DDBJ databases">
        <title>Complete Genome of Pseudoalteromonas xiamenensis STKMTI.2, a new potential marine bacterium producing anti-Vibrio compounds.</title>
        <authorList>
            <person name="Handayani D.P."/>
            <person name="Isnansetyo A."/>
            <person name="Istiqomah I."/>
            <person name="Jumina J."/>
        </authorList>
    </citation>
    <scope>NUCLEOTIDE SEQUENCE</scope>
    <source>
        <strain evidence="2">STKMTI.2</strain>
    </source>
</reference>
<dbReference type="InterPro" id="IPR020008">
    <property type="entry name" value="GlyGly_CTERM"/>
</dbReference>
<keyword evidence="1" id="KW-0732">Signal</keyword>
<dbReference type="EMBL" id="CP072133">
    <property type="protein sequence ID" value="QTH71506.1"/>
    <property type="molecule type" value="Genomic_DNA"/>
</dbReference>
<dbReference type="Proteomes" id="UP000664904">
    <property type="component" value="Chromosome"/>
</dbReference>
<keyword evidence="3" id="KW-1185">Reference proteome</keyword>
<dbReference type="InterPro" id="IPR022562">
    <property type="entry name" value="DUF3466"/>
</dbReference>
<feature type="signal peptide" evidence="1">
    <location>
        <begin position="1"/>
        <end position="20"/>
    </location>
</feature>
<sequence length="579" mass="63412">MKRTTLAASIAAAFCSQAFAATYQLTELPSMEGVKHTYVADANESGFAIGQTRGVFNLPIDLSYIDYEDSSLTSFYDQVKREYELIDKTITFTLDDIKNNNAVATNADAHSFMMRYLTAQSSNGEIQKLVDGFAITFNGQQVQEQVLFDTASSDYDGLTRSVSNFLNSVAEDGTIAGWDSSPFAKTTFTNSDGDQLTQFETPWFSRGIIIKPSGEKVTLDPKEATLGGYTKAMDVVHLDDGSYLVAGQSSVSISKNGQELYDDQCKGESQSIAVCRWTRQRSETFYNANAFLWKLDADFNLIEATDLGLGLTPFDDEDNAFVSGGLAVNKNGIVAGFSPIRTPRTNDNEKSGQIVAGYFKDGSFTAAPKVNDDFESGKAVDINENNVLIGNQFRRIEGNGTSTVGFYVDINNNVEADIGGFFLGSDVAVESINNSGYIVGQAEVDKNTSNRRREAFIYKMGDEKITNINNLLPCKDPATGENFKYTVAEANKITDGNIIYGIATKTVEKRNTKGEVVTDVDGKVEYESIAVPVVLTPIAGELETCLAPEVELYERKSASWGWLSLLMLPLVHIRRKMKA</sequence>
<evidence type="ECO:0000313" key="3">
    <source>
        <dbReference type="Proteomes" id="UP000664904"/>
    </source>
</evidence>
<dbReference type="AlphaFoldDB" id="A0A975DGM4"/>
<organism evidence="2 3">
    <name type="scientific">Pseudoalteromonas xiamenensis</name>
    <dbReference type="NCBI Taxonomy" id="882626"/>
    <lineage>
        <taxon>Bacteria</taxon>
        <taxon>Pseudomonadati</taxon>
        <taxon>Pseudomonadota</taxon>
        <taxon>Gammaproteobacteria</taxon>
        <taxon>Alteromonadales</taxon>
        <taxon>Pseudoalteromonadaceae</taxon>
        <taxon>Pseudoalteromonas</taxon>
    </lineage>
</organism>
<evidence type="ECO:0000313" key="2">
    <source>
        <dbReference type="EMBL" id="QTH71506.1"/>
    </source>
</evidence>
<protein>
    <submittedName>
        <fullName evidence="2">DUF3466 family protein</fullName>
    </submittedName>
</protein>
<dbReference type="Pfam" id="PF11949">
    <property type="entry name" value="DUF3466"/>
    <property type="match status" value="1"/>
</dbReference>
<proteinExistence type="predicted"/>
<gene>
    <name evidence="2" type="ORF">J5O05_00500</name>
</gene>
<feature type="chain" id="PRO_5038115866" evidence="1">
    <location>
        <begin position="21"/>
        <end position="579"/>
    </location>
</feature>
<dbReference type="RefSeq" id="WP_208843132.1">
    <property type="nucleotide sequence ID" value="NZ_CP072133.1"/>
</dbReference>